<keyword evidence="3" id="KW-1185">Reference proteome</keyword>
<reference evidence="2 3" key="1">
    <citation type="submission" date="2020-10" db="EMBL/GenBank/DDBJ databases">
        <title>ChiBAC.</title>
        <authorList>
            <person name="Zenner C."/>
            <person name="Hitch T.C.A."/>
            <person name="Clavel T."/>
        </authorList>
    </citation>
    <scope>NUCLEOTIDE SEQUENCE [LARGE SCALE GENOMIC DNA]</scope>
    <source>
        <strain evidence="2 3">DSM 109015</strain>
    </source>
</reference>
<comment type="caution">
    <text evidence="2">The sequence shown here is derived from an EMBL/GenBank/DDBJ whole genome shotgun (WGS) entry which is preliminary data.</text>
</comment>
<dbReference type="PANTHER" id="PTHR36918">
    <property type="match status" value="1"/>
</dbReference>
<sequence length="140" mass="16147">MPKASVLQFDNYTVEELLFKKEPVKADQHEFQLQPHFEQEIVNLGDDKYDVHLSFDITPTEDHPMPFHIHVAIVGHFTYFDQDETIDANLKDHILHTNTISILFPFLRQIVATLTNNANVATLMLPIMNFNDGGLEKKTE</sequence>
<comment type="similarity">
    <text evidence="1">Belongs to the SecB family.</text>
</comment>
<organism evidence="2 3">
    <name type="scientific">Gemmiger gallinarum</name>
    <dbReference type="NCBI Taxonomy" id="2779354"/>
    <lineage>
        <taxon>Bacteria</taxon>
        <taxon>Bacillati</taxon>
        <taxon>Bacillota</taxon>
        <taxon>Clostridia</taxon>
        <taxon>Eubacteriales</taxon>
        <taxon>Gemmiger</taxon>
    </lineage>
</organism>
<accession>A0ABR9R6K8</accession>
<dbReference type="EMBL" id="JADCKC010000004">
    <property type="protein sequence ID" value="MBE5038793.1"/>
    <property type="molecule type" value="Genomic_DNA"/>
</dbReference>
<dbReference type="SUPFAM" id="SSF54611">
    <property type="entry name" value="SecB-like"/>
    <property type="match status" value="1"/>
</dbReference>
<dbReference type="RefSeq" id="WP_193503296.1">
    <property type="nucleotide sequence ID" value="NZ_JADCKC010000004.1"/>
</dbReference>
<dbReference type="PANTHER" id="PTHR36918:SF1">
    <property type="entry name" value="PROTEIN-EXPORT PROTEIN SECB"/>
    <property type="match status" value="1"/>
</dbReference>
<dbReference type="Proteomes" id="UP000768567">
    <property type="component" value="Unassembled WGS sequence"/>
</dbReference>
<dbReference type="InterPro" id="IPR035958">
    <property type="entry name" value="SecB-like_sf"/>
</dbReference>
<dbReference type="InterPro" id="IPR003708">
    <property type="entry name" value="SecB"/>
</dbReference>
<gene>
    <name evidence="2" type="ORF">INF35_13445</name>
</gene>
<dbReference type="Pfam" id="PF02556">
    <property type="entry name" value="SecB"/>
    <property type="match status" value="1"/>
</dbReference>
<proteinExistence type="inferred from homology"/>
<evidence type="ECO:0000313" key="3">
    <source>
        <dbReference type="Proteomes" id="UP000768567"/>
    </source>
</evidence>
<evidence type="ECO:0000256" key="1">
    <source>
        <dbReference type="ARBA" id="ARBA00009990"/>
    </source>
</evidence>
<name>A0ABR9R6K8_9FIRM</name>
<evidence type="ECO:0000313" key="2">
    <source>
        <dbReference type="EMBL" id="MBE5038793.1"/>
    </source>
</evidence>
<dbReference type="Gene3D" id="3.10.420.10">
    <property type="entry name" value="SecB-like"/>
    <property type="match status" value="1"/>
</dbReference>
<protein>
    <submittedName>
        <fullName evidence="2">Protein-export chaperone SecB</fullName>
    </submittedName>
</protein>